<dbReference type="Gene3D" id="3.40.50.300">
    <property type="entry name" value="P-loop containing nucleotide triphosphate hydrolases"/>
    <property type="match status" value="1"/>
</dbReference>
<dbReference type="PANTHER" id="PTHR45626:SF22">
    <property type="entry name" value="DNA REPAIR PROTEIN RAD5"/>
    <property type="match status" value="1"/>
</dbReference>
<dbReference type="InterPro" id="IPR027417">
    <property type="entry name" value="P-loop_NTPase"/>
</dbReference>
<dbReference type="InterPro" id="IPR049730">
    <property type="entry name" value="SNF2/RAD54-like_C"/>
</dbReference>
<dbReference type="GO" id="GO:0005634">
    <property type="term" value="C:nucleus"/>
    <property type="evidence" value="ECO:0007669"/>
    <property type="project" value="TreeGrafter"/>
</dbReference>
<feature type="non-terminal residue" evidence="6">
    <location>
        <position position="1"/>
    </location>
</feature>
<evidence type="ECO:0000313" key="6">
    <source>
        <dbReference type="EMBL" id="KOO33299.1"/>
    </source>
</evidence>
<dbReference type="InterPro" id="IPR001650">
    <property type="entry name" value="Helicase_C-like"/>
</dbReference>
<proteinExistence type="predicted"/>
<dbReference type="GO" id="GO:0004386">
    <property type="term" value="F:helicase activity"/>
    <property type="evidence" value="ECO:0007669"/>
    <property type="project" value="UniProtKB-KW"/>
</dbReference>
<dbReference type="GO" id="GO:0016787">
    <property type="term" value="F:hydrolase activity"/>
    <property type="evidence" value="ECO:0007669"/>
    <property type="project" value="UniProtKB-KW"/>
</dbReference>
<dbReference type="PANTHER" id="PTHR45626">
    <property type="entry name" value="TRANSCRIPTION TERMINATION FACTOR 2-RELATED"/>
    <property type="match status" value="1"/>
</dbReference>
<comment type="caution">
    <text evidence="6">The sequence shown here is derived from an EMBL/GenBank/DDBJ whole genome shotgun (WGS) entry which is preliminary data.</text>
</comment>
<dbReference type="AlphaFoldDB" id="A0A0M0K3B4"/>
<dbReference type="SUPFAM" id="SSF52540">
    <property type="entry name" value="P-loop containing nucleoside triphosphate hydrolases"/>
    <property type="match status" value="1"/>
</dbReference>
<feature type="domain" description="Helicase C-terminal" evidence="5">
    <location>
        <begin position="21"/>
        <end position="196"/>
    </location>
</feature>
<reference evidence="7" key="1">
    <citation type="journal article" date="2015" name="PLoS Genet.">
        <title>Genome Sequence and Transcriptome Analyses of Chrysochromulina tobin: Metabolic Tools for Enhanced Algal Fitness in the Prominent Order Prymnesiales (Haptophyceae).</title>
        <authorList>
            <person name="Hovde B.T."/>
            <person name="Deodato C.R."/>
            <person name="Hunsperger H.M."/>
            <person name="Ryken S.A."/>
            <person name="Yost W."/>
            <person name="Jha R.K."/>
            <person name="Patterson J."/>
            <person name="Monnat R.J. Jr."/>
            <person name="Barlow S.B."/>
            <person name="Starkenburg S.R."/>
            <person name="Cattolico R.A."/>
        </authorList>
    </citation>
    <scope>NUCLEOTIDE SEQUENCE</scope>
    <source>
        <strain evidence="7">CCMP291</strain>
    </source>
</reference>
<dbReference type="GO" id="GO:0008094">
    <property type="term" value="F:ATP-dependent activity, acting on DNA"/>
    <property type="evidence" value="ECO:0007669"/>
    <property type="project" value="TreeGrafter"/>
</dbReference>
<dbReference type="Pfam" id="PF00271">
    <property type="entry name" value="Helicase_C"/>
    <property type="match status" value="1"/>
</dbReference>
<dbReference type="GO" id="GO:0006281">
    <property type="term" value="P:DNA repair"/>
    <property type="evidence" value="ECO:0007669"/>
    <property type="project" value="TreeGrafter"/>
</dbReference>
<protein>
    <submittedName>
        <fullName evidence="6">Helicase-like transcription factor</fullName>
    </submittedName>
</protein>
<keyword evidence="6" id="KW-0347">Helicase</keyword>
<keyword evidence="2" id="KW-0378">Hydrolase</keyword>
<dbReference type="InterPro" id="IPR050628">
    <property type="entry name" value="SNF2_RAD54_helicase_TF"/>
</dbReference>
<feature type="non-terminal residue" evidence="6">
    <location>
        <position position="562"/>
    </location>
</feature>
<accession>A0A0M0K3B4</accession>
<dbReference type="PROSITE" id="PS51194">
    <property type="entry name" value="HELICASE_CTER"/>
    <property type="match status" value="1"/>
</dbReference>
<dbReference type="EMBL" id="JWZX01001553">
    <property type="protein sequence ID" value="KOO33299.1"/>
    <property type="molecule type" value="Genomic_DNA"/>
</dbReference>
<gene>
    <name evidence="6" type="ORF">Ctob_007765</name>
</gene>
<dbReference type="OrthoDB" id="448448at2759"/>
<evidence type="ECO:0000256" key="3">
    <source>
        <dbReference type="ARBA" id="ARBA00022840"/>
    </source>
</evidence>
<feature type="region of interest" description="Disordered" evidence="4">
    <location>
        <begin position="398"/>
        <end position="440"/>
    </location>
</feature>
<feature type="compositionally biased region" description="Acidic residues" evidence="4">
    <location>
        <begin position="426"/>
        <end position="437"/>
    </location>
</feature>
<evidence type="ECO:0000259" key="5">
    <source>
        <dbReference type="PROSITE" id="PS51194"/>
    </source>
</evidence>
<evidence type="ECO:0000256" key="4">
    <source>
        <dbReference type="SAM" id="MobiDB-lite"/>
    </source>
</evidence>
<keyword evidence="3" id="KW-0067">ATP-binding</keyword>
<evidence type="ECO:0000313" key="7">
    <source>
        <dbReference type="Proteomes" id="UP000037460"/>
    </source>
</evidence>
<organism evidence="6 7">
    <name type="scientific">Chrysochromulina tobinii</name>
    <dbReference type="NCBI Taxonomy" id="1460289"/>
    <lineage>
        <taxon>Eukaryota</taxon>
        <taxon>Haptista</taxon>
        <taxon>Haptophyta</taxon>
        <taxon>Prymnesiophyceae</taxon>
        <taxon>Prymnesiales</taxon>
        <taxon>Chrysochromulinaceae</taxon>
        <taxon>Chrysochromulina</taxon>
    </lineage>
</organism>
<dbReference type="SMART" id="SM00490">
    <property type="entry name" value="HELICc"/>
    <property type="match status" value="1"/>
</dbReference>
<name>A0A0M0K3B4_9EUKA</name>
<dbReference type="GO" id="GO:0005524">
    <property type="term" value="F:ATP binding"/>
    <property type="evidence" value="ECO:0007669"/>
    <property type="project" value="UniProtKB-KW"/>
</dbReference>
<keyword evidence="7" id="KW-1185">Reference proteome</keyword>
<sequence length="562" mass="61414">GEGETRIEYFPLPSLTKFAALFEDLQTLWKSEPDFRAVVFTRFDEVQRRLVELCEFARRPGGCLHNPSLALSQQLKIFEFNRTTAPVSRHKRIAEFQQPDATGAKLFIVTYATAAVGITLTAASRVYLLEPCMDPAQEVQAAGRIHRLGQTKDIFITRYAFRDSIEQATATLHEKVKSGDIKVRDGQFPPEAHALFKSHGASQTLFRVRGAEKSKIVQGDGLLDWEGALKRPVAKKGEPPIVLAPSRWERRCTEEECRLCAVRRIRRGSSTWRGTGIFSFLNDASTYDGMDPPRPGEGVGHFHQVPTPPPDWMPERFGCPKDAPPAELYRAKTALLNTRTARLALENEWTRLGHILSGSGSGPLVFSSSMAARNLGQSGAASSSLGASGTKDDAIEIEGDEDSDSEGRPLGVAGGVGAVSGATHTEDEEDEEDETYAESEREDIAAGLTDELVSDCDVDDLYTSDWRLCLYGVSEAELREELQQAVYHETFYMQLGVGGDAGGDNSNSNADGESSKADVIHSGEYSKADVMDLAAYQCGMPARIRVRDAGADSGGLRACARR</sequence>
<evidence type="ECO:0000256" key="1">
    <source>
        <dbReference type="ARBA" id="ARBA00022741"/>
    </source>
</evidence>
<dbReference type="CDD" id="cd18793">
    <property type="entry name" value="SF2_C_SNF"/>
    <property type="match status" value="1"/>
</dbReference>
<keyword evidence="1" id="KW-0547">Nucleotide-binding</keyword>
<dbReference type="Proteomes" id="UP000037460">
    <property type="component" value="Unassembled WGS sequence"/>
</dbReference>
<evidence type="ECO:0000256" key="2">
    <source>
        <dbReference type="ARBA" id="ARBA00022801"/>
    </source>
</evidence>